<dbReference type="EC" id="3.1.3.18" evidence="4"/>
<dbReference type="SFLD" id="SFLDG01129">
    <property type="entry name" value="C1.5:_HAD__Beta-PGM__Phosphata"/>
    <property type="match status" value="1"/>
</dbReference>
<comment type="catalytic activity">
    <reaction evidence="1">
        <text>2-phosphoglycolate + H2O = glycolate + phosphate</text>
        <dbReference type="Rhea" id="RHEA:14369"/>
        <dbReference type="ChEBI" id="CHEBI:15377"/>
        <dbReference type="ChEBI" id="CHEBI:29805"/>
        <dbReference type="ChEBI" id="CHEBI:43474"/>
        <dbReference type="ChEBI" id="CHEBI:58033"/>
        <dbReference type="EC" id="3.1.3.18"/>
    </reaction>
</comment>
<keyword evidence="5" id="KW-0378">Hydrolase</keyword>
<evidence type="ECO:0000256" key="2">
    <source>
        <dbReference type="ARBA" id="ARBA00004818"/>
    </source>
</evidence>
<evidence type="ECO:0000256" key="4">
    <source>
        <dbReference type="ARBA" id="ARBA00013078"/>
    </source>
</evidence>
<dbReference type="Proteomes" id="UP001279642">
    <property type="component" value="Unassembled WGS sequence"/>
</dbReference>
<comment type="similarity">
    <text evidence="3">Belongs to the HAD-like hydrolase superfamily. CbbY/CbbZ/Gph/YieH family.</text>
</comment>
<organism evidence="5 6">
    <name type="scientific">Dongia soli</name>
    <dbReference type="NCBI Taxonomy" id="600628"/>
    <lineage>
        <taxon>Bacteria</taxon>
        <taxon>Pseudomonadati</taxon>
        <taxon>Pseudomonadota</taxon>
        <taxon>Alphaproteobacteria</taxon>
        <taxon>Rhodospirillales</taxon>
        <taxon>Dongiaceae</taxon>
        <taxon>Dongia</taxon>
    </lineage>
</organism>
<evidence type="ECO:0000256" key="1">
    <source>
        <dbReference type="ARBA" id="ARBA00000830"/>
    </source>
</evidence>
<dbReference type="InterPro" id="IPR036412">
    <property type="entry name" value="HAD-like_sf"/>
</dbReference>
<sequence>MTVALLSKPRAVLFDWDNTLVDSWAVIHAAMNHTLEALGHPLWTQAETEARARNSLRDSFPKLFGDDWPKAEKLFYDHFSAVHLSHLHPLPGAEALLKAFHEAGIYLAVVSNKRGAFLRTEAQHLGWDRYFSVLAGAGDAARDKPAKEHVDLALQGSGIEAGPEVWFVGDTDIDLECAGLAGCVPILSRATPPAVGEFGDHPPVLHVAGCQALTEYLSQL</sequence>
<dbReference type="PANTHER" id="PTHR43434">
    <property type="entry name" value="PHOSPHOGLYCOLATE PHOSPHATASE"/>
    <property type="match status" value="1"/>
</dbReference>
<evidence type="ECO:0000313" key="6">
    <source>
        <dbReference type="Proteomes" id="UP001279642"/>
    </source>
</evidence>
<comment type="caution">
    <text evidence="5">The sequence shown here is derived from an EMBL/GenBank/DDBJ whole genome shotgun (WGS) entry which is preliminary data.</text>
</comment>
<dbReference type="SFLD" id="SFLDS00003">
    <property type="entry name" value="Haloacid_Dehalogenase"/>
    <property type="match status" value="1"/>
</dbReference>
<dbReference type="Pfam" id="PF13419">
    <property type="entry name" value="HAD_2"/>
    <property type="match status" value="1"/>
</dbReference>
<proteinExistence type="inferred from homology"/>
<evidence type="ECO:0000256" key="3">
    <source>
        <dbReference type="ARBA" id="ARBA00006171"/>
    </source>
</evidence>
<comment type="pathway">
    <text evidence="2">Organic acid metabolism; glycolate biosynthesis; glycolate from 2-phosphoglycolate: step 1/1.</text>
</comment>
<dbReference type="PANTHER" id="PTHR43434:SF1">
    <property type="entry name" value="PHOSPHOGLYCOLATE PHOSPHATASE"/>
    <property type="match status" value="1"/>
</dbReference>
<gene>
    <name evidence="5" type="ORF">SMD27_09530</name>
</gene>
<dbReference type="Gene3D" id="1.10.150.730">
    <property type="match status" value="1"/>
</dbReference>
<dbReference type="RefSeq" id="WP_320508135.1">
    <property type="nucleotide sequence ID" value="NZ_JAXCLW010000002.1"/>
</dbReference>
<protein>
    <recommendedName>
        <fullName evidence="4">phosphoglycolate phosphatase</fullName>
        <ecNumber evidence="4">3.1.3.18</ecNumber>
    </recommendedName>
</protein>
<keyword evidence="6" id="KW-1185">Reference proteome</keyword>
<name>A0ABU5EC06_9PROT</name>
<evidence type="ECO:0000313" key="5">
    <source>
        <dbReference type="EMBL" id="MDY0883085.1"/>
    </source>
</evidence>
<dbReference type="InterPro" id="IPR023214">
    <property type="entry name" value="HAD_sf"/>
</dbReference>
<dbReference type="InterPro" id="IPR041492">
    <property type="entry name" value="HAD_2"/>
</dbReference>
<dbReference type="EMBL" id="JAXCLW010000002">
    <property type="protein sequence ID" value="MDY0883085.1"/>
    <property type="molecule type" value="Genomic_DNA"/>
</dbReference>
<dbReference type="Gene3D" id="3.40.50.1000">
    <property type="entry name" value="HAD superfamily/HAD-like"/>
    <property type="match status" value="1"/>
</dbReference>
<accession>A0ABU5EC06</accession>
<reference evidence="5 6" key="1">
    <citation type="journal article" date="2016" name="Antonie Van Leeuwenhoek">
        <title>Dongia soli sp. nov., isolated from soil from Dokdo, Korea.</title>
        <authorList>
            <person name="Kim D.U."/>
            <person name="Lee H."/>
            <person name="Kim H."/>
            <person name="Kim S.G."/>
            <person name="Ka J.O."/>
        </authorList>
    </citation>
    <scope>NUCLEOTIDE SEQUENCE [LARGE SCALE GENOMIC DNA]</scope>
    <source>
        <strain evidence="5 6">D78</strain>
    </source>
</reference>
<dbReference type="InterPro" id="IPR050155">
    <property type="entry name" value="HAD-like_hydrolase_sf"/>
</dbReference>
<dbReference type="GO" id="GO:0016787">
    <property type="term" value="F:hydrolase activity"/>
    <property type="evidence" value="ECO:0007669"/>
    <property type="project" value="UniProtKB-KW"/>
</dbReference>
<dbReference type="SUPFAM" id="SSF56784">
    <property type="entry name" value="HAD-like"/>
    <property type="match status" value="1"/>
</dbReference>